<evidence type="ECO:0000313" key="1">
    <source>
        <dbReference type="EMBL" id="MED6249424.1"/>
    </source>
</evidence>
<comment type="caution">
    <text evidence="1">The sequence shown here is derived from an EMBL/GenBank/DDBJ whole genome shotgun (WGS) entry which is preliminary data.</text>
</comment>
<dbReference type="Proteomes" id="UP001345963">
    <property type="component" value="Unassembled WGS sequence"/>
</dbReference>
<organism evidence="1 2">
    <name type="scientific">Ataeniobius toweri</name>
    <dbReference type="NCBI Taxonomy" id="208326"/>
    <lineage>
        <taxon>Eukaryota</taxon>
        <taxon>Metazoa</taxon>
        <taxon>Chordata</taxon>
        <taxon>Craniata</taxon>
        <taxon>Vertebrata</taxon>
        <taxon>Euteleostomi</taxon>
        <taxon>Actinopterygii</taxon>
        <taxon>Neopterygii</taxon>
        <taxon>Teleostei</taxon>
        <taxon>Neoteleostei</taxon>
        <taxon>Acanthomorphata</taxon>
        <taxon>Ovalentaria</taxon>
        <taxon>Atherinomorphae</taxon>
        <taxon>Cyprinodontiformes</taxon>
        <taxon>Goodeidae</taxon>
        <taxon>Ataeniobius</taxon>
    </lineage>
</organism>
<dbReference type="EMBL" id="JAHUTI010052071">
    <property type="protein sequence ID" value="MED6249424.1"/>
    <property type="molecule type" value="Genomic_DNA"/>
</dbReference>
<name>A0ABU7BGL4_9TELE</name>
<reference evidence="1 2" key="1">
    <citation type="submission" date="2021-07" db="EMBL/GenBank/DDBJ databases">
        <authorList>
            <person name="Palmer J.M."/>
        </authorList>
    </citation>
    <scope>NUCLEOTIDE SEQUENCE [LARGE SCALE GENOMIC DNA]</scope>
    <source>
        <strain evidence="1 2">AT_MEX2019</strain>
        <tissue evidence="1">Muscle</tissue>
    </source>
</reference>
<keyword evidence="2" id="KW-1185">Reference proteome</keyword>
<gene>
    <name evidence="1" type="ORF">ATANTOWER_013832</name>
</gene>
<accession>A0ABU7BGL4</accession>
<evidence type="ECO:0000313" key="2">
    <source>
        <dbReference type="Proteomes" id="UP001345963"/>
    </source>
</evidence>
<sequence>MALWRKSSPASSCLTRNAPPMRCPATGGKWPRNSASQPVYTPSDVRAATSVELRASKCATKMDGPNIYSCILHQHQKASGSDYTLSQSECVCGSPAVRARTSWDYYWLAAQHRQGSIWGGGPKLAREVLIQKTVPLH</sequence>
<proteinExistence type="predicted"/>
<protein>
    <submittedName>
        <fullName evidence="1">Uncharacterized protein</fullName>
    </submittedName>
</protein>